<reference evidence="1 2" key="1">
    <citation type="journal article" date="2012" name="BMC Genomics">
        <title>Comparative genomics of the white-rot fungi, Phanerochaete carnosa and P. chrysosporium, to elucidate the genetic basis of the distinct wood types they colonize.</title>
        <authorList>
            <person name="Suzuki H."/>
            <person name="MacDonald J."/>
            <person name="Syed K."/>
            <person name="Salamov A."/>
            <person name="Hori C."/>
            <person name="Aerts A."/>
            <person name="Henrissat B."/>
            <person name="Wiebenga A."/>
            <person name="vanKuyk P.A."/>
            <person name="Barry K."/>
            <person name="Lindquist E."/>
            <person name="LaButti K."/>
            <person name="Lapidus A."/>
            <person name="Lucas S."/>
            <person name="Coutinho P."/>
            <person name="Gong Y."/>
            <person name="Samejima M."/>
            <person name="Mahadevan R."/>
            <person name="Abou-Zaid M."/>
            <person name="de Vries R.P."/>
            <person name="Igarashi K."/>
            <person name="Yadav J.S."/>
            <person name="Grigoriev I.V."/>
            <person name="Master E.R."/>
        </authorList>
    </citation>
    <scope>NUCLEOTIDE SEQUENCE [LARGE SCALE GENOMIC DNA]</scope>
    <source>
        <strain evidence="1 2">HHB-10118-sp</strain>
    </source>
</reference>
<organism evidence="1 2">
    <name type="scientific">Phanerochaete carnosa (strain HHB-10118-sp)</name>
    <name type="common">White-rot fungus</name>
    <name type="synonym">Peniophora carnosa</name>
    <dbReference type="NCBI Taxonomy" id="650164"/>
    <lineage>
        <taxon>Eukaryota</taxon>
        <taxon>Fungi</taxon>
        <taxon>Dikarya</taxon>
        <taxon>Basidiomycota</taxon>
        <taxon>Agaricomycotina</taxon>
        <taxon>Agaricomycetes</taxon>
        <taxon>Polyporales</taxon>
        <taxon>Phanerochaetaceae</taxon>
        <taxon>Phanerochaete</taxon>
    </lineage>
</organism>
<dbReference type="GeneID" id="18912611"/>
<proteinExistence type="predicted"/>
<dbReference type="AlphaFoldDB" id="K5WH55"/>
<gene>
    <name evidence="1" type="ORF">PHACADRAFT_207459</name>
</gene>
<dbReference type="RefSeq" id="XP_007393968.1">
    <property type="nucleotide sequence ID" value="XM_007393906.1"/>
</dbReference>
<dbReference type="EMBL" id="JH930470">
    <property type="protein sequence ID" value="EKM58665.1"/>
    <property type="molecule type" value="Genomic_DNA"/>
</dbReference>
<name>K5WH55_PHACS</name>
<dbReference type="KEGG" id="pco:PHACADRAFT_207459"/>
<sequence length="167" mass="18683">MLSNAILQNSGCLTPGTPIAHATKHDLEFPVWIAEYTLYHHAWDKFKHLGIIDPSYRAVRNAFEADFGLLRASAIQTRRTTVYTHKLGDEHLKCITEDFMDEGLRDILAGMLTIVQAQNPGSATDPAATNIRFWEMPGHGRQAGDAKDTTCNGLQRSLEIYLELKCL</sequence>
<dbReference type="InParanoid" id="K5WH55"/>
<evidence type="ECO:0000313" key="2">
    <source>
        <dbReference type="Proteomes" id="UP000008370"/>
    </source>
</evidence>
<accession>K5WH55</accession>
<keyword evidence="2" id="KW-1185">Reference proteome</keyword>
<dbReference type="HOGENOM" id="CLU_1595128_0_0_1"/>
<dbReference type="Proteomes" id="UP000008370">
    <property type="component" value="Unassembled WGS sequence"/>
</dbReference>
<evidence type="ECO:0000313" key="1">
    <source>
        <dbReference type="EMBL" id="EKM58665.1"/>
    </source>
</evidence>
<protein>
    <submittedName>
        <fullName evidence="1">Uncharacterized protein</fullName>
    </submittedName>
</protein>